<dbReference type="InterPro" id="IPR027417">
    <property type="entry name" value="P-loop_NTPase"/>
</dbReference>
<evidence type="ECO:0008006" key="3">
    <source>
        <dbReference type="Google" id="ProtNLM"/>
    </source>
</evidence>
<comment type="caution">
    <text evidence="1">The sequence shown here is derived from an EMBL/GenBank/DDBJ whole genome shotgun (WGS) entry which is preliminary data.</text>
</comment>
<proteinExistence type="predicted"/>
<accession>A0A1F5MKB9</accession>
<dbReference type="AlphaFoldDB" id="A0A1F5MKB9"/>
<reference evidence="1 2" key="1">
    <citation type="journal article" date="2016" name="Nat. Commun.">
        <title>Thousands of microbial genomes shed light on interconnected biogeochemical processes in an aquifer system.</title>
        <authorList>
            <person name="Anantharaman K."/>
            <person name="Brown C.T."/>
            <person name="Hug L.A."/>
            <person name="Sharon I."/>
            <person name="Castelle C.J."/>
            <person name="Probst A.J."/>
            <person name="Thomas B.C."/>
            <person name="Singh A."/>
            <person name="Wilkins M.J."/>
            <person name="Karaoz U."/>
            <person name="Brodie E.L."/>
            <person name="Williams K.H."/>
            <person name="Hubbard S.S."/>
            <person name="Banfield J.F."/>
        </authorList>
    </citation>
    <scope>NUCLEOTIDE SEQUENCE [LARGE SCALE GENOMIC DNA]</scope>
</reference>
<dbReference type="Gene3D" id="3.40.50.300">
    <property type="entry name" value="P-loop containing nucleotide triphosphate hydrolases"/>
    <property type="match status" value="1"/>
</dbReference>
<dbReference type="PANTHER" id="PTHR41930">
    <property type="entry name" value="UPF0200 PROTEIN MJ1399"/>
    <property type="match status" value="1"/>
</dbReference>
<evidence type="ECO:0000313" key="2">
    <source>
        <dbReference type="Proteomes" id="UP000178017"/>
    </source>
</evidence>
<dbReference type="Proteomes" id="UP000178017">
    <property type="component" value="Unassembled WGS sequence"/>
</dbReference>
<sequence>MDKLVIGLIGEKGAGKQTFNDSLQKILKNNKIQVVKSGEMLLEALNFWDLPNTRANLQNLAIIMDQTYGEGTVSRAVKTKIANSEANIIIFDGIRWQTDIDVVRQFSRNILIYITAKAKLRYQRLKERQEKADEKTLTWEQFLKEERAKTETFIPIISKQADIMLDNNGSIEDLGTQIEKVVKNHSLDI</sequence>
<organism evidence="1 2">
    <name type="scientific">Candidatus Daviesbacteria bacterium RIFCSPLOWO2_01_FULL_40_24</name>
    <dbReference type="NCBI Taxonomy" id="1797787"/>
    <lineage>
        <taxon>Bacteria</taxon>
        <taxon>Candidatus Daviesiibacteriota</taxon>
    </lineage>
</organism>
<evidence type="ECO:0000313" key="1">
    <source>
        <dbReference type="EMBL" id="OGE65740.1"/>
    </source>
</evidence>
<dbReference type="PANTHER" id="PTHR41930:SF1">
    <property type="entry name" value="DEPHOSPHO-COA KINASE"/>
    <property type="match status" value="1"/>
</dbReference>
<gene>
    <name evidence="1" type="ORF">A3B49_02700</name>
</gene>
<dbReference type="SUPFAM" id="SSF52540">
    <property type="entry name" value="P-loop containing nucleoside triphosphate hydrolases"/>
    <property type="match status" value="1"/>
</dbReference>
<dbReference type="EMBL" id="MFDO01000009">
    <property type="protein sequence ID" value="OGE65740.1"/>
    <property type="molecule type" value="Genomic_DNA"/>
</dbReference>
<protein>
    <recommendedName>
        <fullName evidence="3">Dephospho-CoA kinase</fullName>
    </recommendedName>
</protein>
<name>A0A1F5MKB9_9BACT</name>